<protein>
    <submittedName>
        <fullName evidence="1">Uncharacterized protein</fullName>
    </submittedName>
</protein>
<dbReference type="OrthoDB" id="544685at2759"/>
<dbReference type="AlphaFoldDB" id="A0A2J6PNK7"/>
<reference evidence="1 2" key="1">
    <citation type="submission" date="2016-05" db="EMBL/GenBank/DDBJ databases">
        <title>A degradative enzymes factory behind the ericoid mycorrhizal symbiosis.</title>
        <authorList>
            <consortium name="DOE Joint Genome Institute"/>
            <person name="Martino E."/>
            <person name="Morin E."/>
            <person name="Grelet G."/>
            <person name="Kuo A."/>
            <person name="Kohler A."/>
            <person name="Daghino S."/>
            <person name="Barry K."/>
            <person name="Choi C."/>
            <person name="Cichocki N."/>
            <person name="Clum A."/>
            <person name="Copeland A."/>
            <person name="Hainaut M."/>
            <person name="Haridas S."/>
            <person name="Labutti K."/>
            <person name="Lindquist E."/>
            <person name="Lipzen A."/>
            <person name="Khouja H.-R."/>
            <person name="Murat C."/>
            <person name="Ohm R."/>
            <person name="Olson A."/>
            <person name="Spatafora J."/>
            <person name="Veneault-Fourrey C."/>
            <person name="Henrissat B."/>
            <person name="Grigoriev I."/>
            <person name="Martin F."/>
            <person name="Perotto S."/>
        </authorList>
    </citation>
    <scope>NUCLEOTIDE SEQUENCE [LARGE SCALE GENOMIC DNA]</scope>
    <source>
        <strain evidence="1 2">UAMH 7357</strain>
    </source>
</reference>
<dbReference type="STRING" id="1745343.A0A2J6PNK7"/>
<evidence type="ECO:0000313" key="2">
    <source>
        <dbReference type="Proteomes" id="UP000235672"/>
    </source>
</evidence>
<evidence type="ECO:0000313" key="1">
    <source>
        <dbReference type="EMBL" id="PMD15604.1"/>
    </source>
</evidence>
<name>A0A2J6PNK7_9HELO</name>
<sequence length="119" mass="13562">MWLGTKYCTTFDEIEHLTNELESFVVADENRRDYQPDLKVEVLNVGDMSKLDLRINLWYKSNWSNETLRVARRSKFMCALLATLRKVQIIAPGGGDVALGDAGRPAWSVSVSEEEARRV</sequence>
<dbReference type="EMBL" id="KZ613512">
    <property type="protein sequence ID" value="PMD15604.1"/>
    <property type="molecule type" value="Genomic_DNA"/>
</dbReference>
<organism evidence="1 2">
    <name type="scientific">Hyaloscypha hepaticicola</name>
    <dbReference type="NCBI Taxonomy" id="2082293"/>
    <lineage>
        <taxon>Eukaryota</taxon>
        <taxon>Fungi</taxon>
        <taxon>Dikarya</taxon>
        <taxon>Ascomycota</taxon>
        <taxon>Pezizomycotina</taxon>
        <taxon>Leotiomycetes</taxon>
        <taxon>Helotiales</taxon>
        <taxon>Hyaloscyphaceae</taxon>
        <taxon>Hyaloscypha</taxon>
    </lineage>
</organism>
<proteinExistence type="predicted"/>
<gene>
    <name evidence="1" type="ORF">NA56DRAFT_709736</name>
</gene>
<dbReference type="GO" id="GO:0006874">
    <property type="term" value="P:intracellular calcium ion homeostasis"/>
    <property type="evidence" value="ECO:0007669"/>
    <property type="project" value="TreeGrafter"/>
</dbReference>
<accession>A0A2J6PNK7</accession>
<dbReference type="PANTHER" id="PTHR31323">
    <property type="entry name" value="MECHANOSENSITIVE ION CHANNEL PROTEIN MSY2"/>
    <property type="match status" value="1"/>
</dbReference>
<keyword evidence="2" id="KW-1185">Reference proteome</keyword>
<dbReference type="GO" id="GO:0005262">
    <property type="term" value="F:calcium channel activity"/>
    <property type="evidence" value="ECO:0007669"/>
    <property type="project" value="TreeGrafter"/>
</dbReference>
<dbReference type="PANTHER" id="PTHR31323:SF14">
    <property type="entry name" value="MECHANOSENSITIVE ION CHANNEL PROTEIN MSY2"/>
    <property type="match status" value="1"/>
</dbReference>
<dbReference type="Proteomes" id="UP000235672">
    <property type="component" value="Unassembled WGS sequence"/>
</dbReference>